<keyword evidence="4" id="KW-0633">Potassium transport</keyword>
<evidence type="ECO:0000256" key="9">
    <source>
        <dbReference type="ARBA" id="ARBA00023136"/>
    </source>
</evidence>
<sequence length="449" mass="48027">MVEKFKGNKLDPTQVLILGFASVIFIGAILLNLPFASITGKSIGFLDALFTSTSAVCVTGLVVVDTGTYWTAFGKTVILILIQIGGLGFMTMATLFAIVLGKRTSLKERLIMQEALNQNTLSGLVRFTQYILIGTLVIEGIGAILLSTRFIPQLGLSKGLAFSIFHSISAFCNAGFDIVGGGVSLIPYVSDPVVNITIMLLIIFGGLGFPVIVELIRTRNFKKISLHAKIVLFMTALLISMGFFAFMALEWNNPNTIGELDFGSKVLASAFQSVTPRTAGFNTIEMSQLTNASKLLTIILMYIGGSPASTAGGIKTVTFGVILFTIISVIKGKEDTELFGRRLSRFAVNRALTLGVVGMGLIIFITMALTISDGGFTFMEVLFEGVSALGTVGLSLGITSKLSELGKVIIIIAMFIGRLGPLTIAFALATQQRKNKGTIRYPEEKIIVG</sequence>
<evidence type="ECO:0000313" key="11">
    <source>
        <dbReference type="EMBL" id="KAB3529814.1"/>
    </source>
</evidence>
<keyword evidence="5 10" id="KW-0812">Transmembrane</keyword>
<evidence type="ECO:0000256" key="6">
    <source>
        <dbReference type="ARBA" id="ARBA00022958"/>
    </source>
</evidence>
<keyword evidence="3" id="KW-1003">Cell membrane</keyword>
<dbReference type="RefSeq" id="WP_151865913.1">
    <property type="nucleotide sequence ID" value="NZ_WBZB01000025.1"/>
</dbReference>
<keyword evidence="6" id="KW-0630">Potassium</keyword>
<keyword evidence="7 10" id="KW-1133">Transmembrane helix</keyword>
<evidence type="ECO:0000256" key="8">
    <source>
        <dbReference type="ARBA" id="ARBA00023065"/>
    </source>
</evidence>
<dbReference type="GO" id="GO:0015379">
    <property type="term" value="F:potassium:chloride symporter activity"/>
    <property type="evidence" value="ECO:0007669"/>
    <property type="project" value="InterPro"/>
</dbReference>
<feature type="transmembrane region" description="Helical" evidence="10">
    <location>
        <begin position="351"/>
        <end position="371"/>
    </location>
</feature>
<keyword evidence="12" id="KW-1185">Reference proteome</keyword>
<feature type="transmembrane region" description="Helical" evidence="10">
    <location>
        <begin position="228"/>
        <end position="249"/>
    </location>
</feature>
<feature type="transmembrane region" description="Helical" evidence="10">
    <location>
        <begin position="408"/>
        <end position="429"/>
    </location>
</feature>
<reference evidence="11 12" key="1">
    <citation type="submission" date="2019-10" db="EMBL/GenBank/DDBJ databases">
        <title>Alkaliphilus serpentinus sp. nov. and Alkaliphilus pronyensis sp. nov., two novel anaerobic alkaliphilic species isolated from the serpentinized-hosted hydrothermal field of the Prony Bay (New Caledonia).</title>
        <authorList>
            <person name="Postec A."/>
        </authorList>
    </citation>
    <scope>NUCLEOTIDE SEQUENCE [LARGE SCALE GENOMIC DNA]</scope>
    <source>
        <strain evidence="11 12">LacT</strain>
    </source>
</reference>
<name>A0A833HNK7_9FIRM</name>
<keyword evidence="8" id="KW-0406">Ion transport</keyword>
<dbReference type="NCBIfam" id="TIGR00933">
    <property type="entry name" value="2a38"/>
    <property type="match status" value="1"/>
</dbReference>
<dbReference type="InterPro" id="IPR004772">
    <property type="entry name" value="TrkH"/>
</dbReference>
<keyword evidence="2" id="KW-0813">Transport</keyword>
<feature type="transmembrane region" description="Helical" evidence="10">
    <location>
        <begin position="76"/>
        <end position="100"/>
    </location>
</feature>
<proteinExistence type="predicted"/>
<comment type="subcellular location">
    <subcellularLocation>
        <location evidence="1">Cell membrane</location>
        <topology evidence="1">Multi-pass membrane protein</topology>
    </subcellularLocation>
</comment>
<evidence type="ECO:0000256" key="10">
    <source>
        <dbReference type="SAM" id="Phobius"/>
    </source>
</evidence>
<comment type="caution">
    <text evidence="11">The sequence shown here is derived from an EMBL/GenBank/DDBJ whole genome shotgun (WGS) entry which is preliminary data.</text>
</comment>
<dbReference type="PANTHER" id="PTHR32024">
    <property type="entry name" value="TRK SYSTEM POTASSIUM UPTAKE PROTEIN TRKG-RELATED"/>
    <property type="match status" value="1"/>
</dbReference>
<dbReference type="PANTHER" id="PTHR32024:SF1">
    <property type="entry name" value="KTR SYSTEM POTASSIUM UPTAKE PROTEIN B"/>
    <property type="match status" value="1"/>
</dbReference>
<accession>A0A833HNK7</accession>
<protein>
    <submittedName>
        <fullName evidence="11">Trk family potassium uptake protein</fullName>
    </submittedName>
</protein>
<evidence type="ECO:0000256" key="5">
    <source>
        <dbReference type="ARBA" id="ARBA00022692"/>
    </source>
</evidence>
<dbReference type="GO" id="GO:0005886">
    <property type="term" value="C:plasma membrane"/>
    <property type="evidence" value="ECO:0007669"/>
    <property type="project" value="UniProtKB-SubCell"/>
</dbReference>
<organism evidence="11 12">
    <name type="scientific">Alkaliphilus serpentinus</name>
    <dbReference type="NCBI Taxonomy" id="1482731"/>
    <lineage>
        <taxon>Bacteria</taxon>
        <taxon>Bacillati</taxon>
        <taxon>Bacillota</taxon>
        <taxon>Clostridia</taxon>
        <taxon>Peptostreptococcales</taxon>
        <taxon>Natronincolaceae</taxon>
        <taxon>Alkaliphilus</taxon>
    </lineage>
</organism>
<evidence type="ECO:0000256" key="2">
    <source>
        <dbReference type="ARBA" id="ARBA00022448"/>
    </source>
</evidence>
<feature type="transmembrane region" description="Helical" evidence="10">
    <location>
        <begin position="43"/>
        <end position="64"/>
    </location>
</feature>
<evidence type="ECO:0000256" key="1">
    <source>
        <dbReference type="ARBA" id="ARBA00004651"/>
    </source>
</evidence>
<dbReference type="InterPro" id="IPR003445">
    <property type="entry name" value="Cat_transpt"/>
</dbReference>
<evidence type="ECO:0000256" key="3">
    <source>
        <dbReference type="ARBA" id="ARBA00022475"/>
    </source>
</evidence>
<feature type="transmembrane region" description="Helical" evidence="10">
    <location>
        <begin position="12"/>
        <end position="31"/>
    </location>
</feature>
<keyword evidence="9 10" id="KW-0472">Membrane</keyword>
<dbReference type="EMBL" id="WBZB01000025">
    <property type="protein sequence ID" value="KAB3529814.1"/>
    <property type="molecule type" value="Genomic_DNA"/>
</dbReference>
<feature type="transmembrane region" description="Helical" evidence="10">
    <location>
        <begin position="196"/>
        <end position="216"/>
    </location>
</feature>
<feature type="transmembrane region" description="Helical" evidence="10">
    <location>
        <begin position="310"/>
        <end position="330"/>
    </location>
</feature>
<dbReference type="OrthoDB" id="9810952at2"/>
<feature type="transmembrane region" description="Helical" evidence="10">
    <location>
        <begin position="127"/>
        <end position="147"/>
    </location>
</feature>
<evidence type="ECO:0000256" key="4">
    <source>
        <dbReference type="ARBA" id="ARBA00022538"/>
    </source>
</evidence>
<gene>
    <name evidence="11" type="ORF">F8153_08410</name>
</gene>
<dbReference type="Proteomes" id="UP000465601">
    <property type="component" value="Unassembled WGS sequence"/>
</dbReference>
<dbReference type="Pfam" id="PF02386">
    <property type="entry name" value="TrkH"/>
    <property type="match status" value="1"/>
</dbReference>
<evidence type="ECO:0000256" key="7">
    <source>
        <dbReference type="ARBA" id="ARBA00022989"/>
    </source>
</evidence>
<evidence type="ECO:0000313" key="12">
    <source>
        <dbReference type="Proteomes" id="UP000465601"/>
    </source>
</evidence>
<dbReference type="AlphaFoldDB" id="A0A833HNK7"/>